<evidence type="ECO:0000256" key="6">
    <source>
        <dbReference type="ARBA" id="ARBA00022548"/>
    </source>
</evidence>
<dbReference type="PIRSF" id="PIRSF036639">
    <property type="entry name" value="PMK_anim"/>
    <property type="match status" value="1"/>
</dbReference>
<protein>
    <recommendedName>
        <fullName evidence="17">Phosphomevalonate kinase</fullName>
        <ecNumber evidence="3">2.7.4.2</ecNumber>
    </recommendedName>
</protein>
<keyword evidence="5" id="KW-0444">Lipid biosynthesis</keyword>
<keyword evidence="10" id="KW-0152">Cholesterol biosynthesis</keyword>
<evidence type="ECO:0000256" key="3">
    <source>
        <dbReference type="ARBA" id="ARBA00012958"/>
    </source>
</evidence>
<dbReference type="Gene3D" id="3.40.50.300">
    <property type="entry name" value="P-loop containing nucleotide triphosphate hydrolases"/>
    <property type="match status" value="1"/>
</dbReference>
<proteinExistence type="predicted"/>
<evidence type="ECO:0000256" key="12">
    <source>
        <dbReference type="ARBA" id="ARBA00022955"/>
    </source>
</evidence>
<dbReference type="PANTHER" id="PTHR13101">
    <property type="entry name" value="PHOSPHOMEVALONATE KINASE"/>
    <property type="match status" value="1"/>
</dbReference>
<keyword evidence="15" id="KW-1207">Sterol metabolism</keyword>
<sequence>MDGAVTDPNDCRSSVCLVFSGKRKSGKDFTVKLLTDMLAQAHTSYVTLHLSEPIKSYYAAKHNLNLVELMSSGTYKESYRKQMVEWGEEQMRHDPHIFARKSLSRALSDFPPSSPPRLIVVADARRLTDLDYFSKVCGRPHCLFIRICASDQIRAERGWTFVSDIDDATTECGLDGFGDWDFVLLNDECDSVRYQEAVKEIIDRATGILHKLTVYTSL</sequence>
<dbReference type="GO" id="GO:0019287">
    <property type="term" value="P:isopentenyl diphosphate biosynthetic process, mevalonate pathway"/>
    <property type="evidence" value="ECO:0007669"/>
    <property type="project" value="TreeGrafter"/>
</dbReference>
<keyword evidence="14" id="KW-0443">Lipid metabolism</keyword>
<evidence type="ECO:0000256" key="9">
    <source>
        <dbReference type="ARBA" id="ARBA00022777"/>
    </source>
</evidence>
<evidence type="ECO:0000313" key="20">
    <source>
        <dbReference type="Proteomes" id="UP001497525"/>
    </source>
</evidence>
<gene>
    <name evidence="19" type="ORF">CDAUBV1_LOCUS14988</name>
</gene>
<evidence type="ECO:0000256" key="10">
    <source>
        <dbReference type="ARBA" id="ARBA00022778"/>
    </source>
</evidence>
<keyword evidence="13" id="KW-0756">Sterol biosynthesis</keyword>
<dbReference type="AlphaFoldDB" id="A0AAV2TRD8"/>
<evidence type="ECO:0000256" key="1">
    <source>
        <dbReference type="ARBA" id="ARBA00004514"/>
    </source>
</evidence>
<evidence type="ECO:0000256" key="2">
    <source>
        <dbReference type="ARBA" id="ARBA00005017"/>
    </source>
</evidence>
<accession>A0AAV2TRD8</accession>
<evidence type="ECO:0000313" key="19">
    <source>
        <dbReference type="EMBL" id="CAL5139793.1"/>
    </source>
</evidence>
<comment type="subcellular location">
    <subcellularLocation>
        <location evidence="1">Cytoplasm</location>
        <location evidence="1">Cytosol</location>
    </subcellularLocation>
</comment>
<dbReference type="GO" id="GO:0005829">
    <property type="term" value="C:cytosol"/>
    <property type="evidence" value="ECO:0007669"/>
    <property type="project" value="UniProtKB-SubCell"/>
</dbReference>
<evidence type="ECO:0000256" key="5">
    <source>
        <dbReference type="ARBA" id="ARBA00022516"/>
    </source>
</evidence>
<organism evidence="19 20">
    <name type="scientific">Calicophoron daubneyi</name>
    <name type="common">Rumen fluke</name>
    <name type="synonym">Paramphistomum daubneyi</name>
    <dbReference type="NCBI Taxonomy" id="300641"/>
    <lineage>
        <taxon>Eukaryota</taxon>
        <taxon>Metazoa</taxon>
        <taxon>Spiralia</taxon>
        <taxon>Lophotrochozoa</taxon>
        <taxon>Platyhelminthes</taxon>
        <taxon>Trematoda</taxon>
        <taxon>Digenea</taxon>
        <taxon>Plagiorchiida</taxon>
        <taxon>Pronocephalata</taxon>
        <taxon>Paramphistomoidea</taxon>
        <taxon>Paramphistomidae</taxon>
        <taxon>Calicophoron</taxon>
    </lineage>
</organism>
<dbReference type="InterPro" id="IPR005919">
    <property type="entry name" value="Pmev_kin_anim"/>
</dbReference>
<keyword evidence="7" id="KW-0808">Transferase</keyword>
<feature type="binding site" evidence="18">
    <location>
        <position position="195"/>
    </location>
    <ligand>
        <name>ATP</name>
        <dbReference type="ChEBI" id="CHEBI:30616"/>
    </ligand>
</feature>
<keyword evidence="12" id="KW-0752">Steroid biosynthesis</keyword>
<dbReference type="Pfam" id="PF04275">
    <property type="entry name" value="P-mevalo_kinase"/>
    <property type="match status" value="1"/>
</dbReference>
<evidence type="ECO:0000256" key="18">
    <source>
        <dbReference type="PIRSR" id="PIRSR036639-1"/>
    </source>
</evidence>
<dbReference type="GO" id="GO:0004631">
    <property type="term" value="F:phosphomevalonate kinase activity"/>
    <property type="evidence" value="ECO:0007669"/>
    <property type="project" value="UniProtKB-EC"/>
</dbReference>
<feature type="binding site" evidence="18">
    <location>
        <position position="157"/>
    </location>
    <ligand>
        <name>ATP</name>
        <dbReference type="ChEBI" id="CHEBI:30616"/>
    </ligand>
</feature>
<evidence type="ECO:0000256" key="17">
    <source>
        <dbReference type="ARBA" id="ARBA00034549"/>
    </source>
</evidence>
<dbReference type="GO" id="GO:0005524">
    <property type="term" value="F:ATP binding"/>
    <property type="evidence" value="ECO:0007669"/>
    <property type="project" value="UniProtKB-KW"/>
</dbReference>
<dbReference type="EC" id="2.7.4.2" evidence="3"/>
<evidence type="ECO:0000256" key="16">
    <source>
        <dbReference type="ARBA" id="ARBA00023221"/>
    </source>
</evidence>
<comment type="pathway">
    <text evidence="2">Isoprenoid biosynthesis; isopentenyl diphosphate biosynthesis via mevalonate pathway; isopentenyl diphosphate from (R)-mevalonate: step 2/3.</text>
</comment>
<evidence type="ECO:0000256" key="11">
    <source>
        <dbReference type="ARBA" id="ARBA00022840"/>
    </source>
</evidence>
<evidence type="ECO:0000256" key="15">
    <source>
        <dbReference type="ARBA" id="ARBA00023166"/>
    </source>
</evidence>
<keyword evidence="11 18" id="KW-0067">ATP-binding</keyword>
<keyword evidence="16" id="KW-0753">Steroid metabolism</keyword>
<keyword evidence="6" id="KW-0153">Cholesterol metabolism</keyword>
<feature type="binding site" evidence="18">
    <location>
        <position position="186"/>
    </location>
    <ligand>
        <name>substrate</name>
    </ligand>
</feature>
<evidence type="ECO:0000256" key="14">
    <source>
        <dbReference type="ARBA" id="ARBA00023098"/>
    </source>
</evidence>
<dbReference type="GO" id="GO:0006695">
    <property type="term" value="P:cholesterol biosynthetic process"/>
    <property type="evidence" value="ECO:0007669"/>
    <property type="project" value="UniProtKB-KW"/>
</dbReference>
<dbReference type="PANTHER" id="PTHR13101:SF1">
    <property type="entry name" value="PHOSPHOMEVALONATE KINASE"/>
    <property type="match status" value="1"/>
</dbReference>
<evidence type="ECO:0000256" key="7">
    <source>
        <dbReference type="ARBA" id="ARBA00022679"/>
    </source>
</evidence>
<dbReference type="Proteomes" id="UP001497525">
    <property type="component" value="Unassembled WGS sequence"/>
</dbReference>
<comment type="caution">
    <text evidence="19">The sequence shown here is derived from an EMBL/GenBank/DDBJ whole genome shotgun (WGS) entry which is preliminary data.</text>
</comment>
<name>A0AAV2TRD8_CALDB</name>
<keyword evidence="4" id="KW-0963">Cytoplasm</keyword>
<evidence type="ECO:0000256" key="4">
    <source>
        <dbReference type="ARBA" id="ARBA00022490"/>
    </source>
</evidence>
<evidence type="ECO:0000256" key="13">
    <source>
        <dbReference type="ARBA" id="ARBA00023011"/>
    </source>
</evidence>
<feature type="binding site" evidence="18">
    <location>
        <begin position="22"/>
        <end position="28"/>
    </location>
    <ligand>
        <name>ATP</name>
        <dbReference type="ChEBI" id="CHEBI:30616"/>
    </ligand>
</feature>
<keyword evidence="9" id="KW-0418">Kinase</keyword>
<reference evidence="19" key="1">
    <citation type="submission" date="2024-06" db="EMBL/GenBank/DDBJ databases">
        <authorList>
            <person name="Liu X."/>
            <person name="Lenzi L."/>
            <person name="Haldenby T S."/>
            <person name="Uol C."/>
        </authorList>
    </citation>
    <scope>NUCLEOTIDE SEQUENCE</scope>
</reference>
<keyword evidence="8 18" id="KW-0547">Nucleotide-binding</keyword>
<dbReference type="EMBL" id="CAXLJL010000645">
    <property type="protein sequence ID" value="CAL5139793.1"/>
    <property type="molecule type" value="Genomic_DNA"/>
</dbReference>
<dbReference type="InterPro" id="IPR027417">
    <property type="entry name" value="P-loop_NTPase"/>
</dbReference>
<evidence type="ECO:0000256" key="8">
    <source>
        <dbReference type="ARBA" id="ARBA00022741"/>
    </source>
</evidence>